<name>A0A4Y7TRQ7_COPMI</name>
<protein>
    <submittedName>
        <fullName evidence="2">Uncharacterized protein</fullName>
    </submittedName>
</protein>
<feature type="transmembrane region" description="Helical" evidence="1">
    <location>
        <begin position="43"/>
        <end position="69"/>
    </location>
</feature>
<sequence length="118" mass="13080">MTDQCAPDPTYWERECMRTYGKCVDELAAFDPDRIANLERSRIQAVVAASVLGSALSLSLIILAFSAVLSYRRMAHIGAIPIRNKIRGLALHVKPTTPADERHTTVVPFFALHSDKLT</sequence>
<evidence type="ECO:0000256" key="1">
    <source>
        <dbReference type="SAM" id="Phobius"/>
    </source>
</evidence>
<dbReference type="EMBL" id="QPFP01000005">
    <property type="protein sequence ID" value="TEB36671.1"/>
    <property type="molecule type" value="Genomic_DNA"/>
</dbReference>
<dbReference type="AlphaFoldDB" id="A0A4Y7TRQ7"/>
<keyword evidence="1" id="KW-0472">Membrane</keyword>
<accession>A0A4Y7TRQ7</accession>
<comment type="caution">
    <text evidence="2">The sequence shown here is derived from an EMBL/GenBank/DDBJ whole genome shotgun (WGS) entry which is preliminary data.</text>
</comment>
<keyword evidence="1" id="KW-1133">Transmembrane helix</keyword>
<gene>
    <name evidence="2" type="ORF">FA13DRAFT_1705954</name>
</gene>
<organism evidence="2 3">
    <name type="scientific">Coprinellus micaceus</name>
    <name type="common">Glistening ink-cap mushroom</name>
    <name type="synonym">Coprinus micaceus</name>
    <dbReference type="NCBI Taxonomy" id="71717"/>
    <lineage>
        <taxon>Eukaryota</taxon>
        <taxon>Fungi</taxon>
        <taxon>Dikarya</taxon>
        <taxon>Basidiomycota</taxon>
        <taxon>Agaricomycotina</taxon>
        <taxon>Agaricomycetes</taxon>
        <taxon>Agaricomycetidae</taxon>
        <taxon>Agaricales</taxon>
        <taxon>Agaricineae</taxon>
        <taxon>Psathyrellaceae</taxon>
        <taxon>Coprinellus</taxon>
    </lineage>
</organism>
<keyword evidence="1" id="KW-0812">Transmembrane</keyword>
<reference evidence="2 3" key="1">
    <citation type="journal article" date="2019" name="Nat. Ecol. Evol.">
        <title>Megaphylogeny resolves global patterns of mushroom evolution.</title>
        <authorList>
            <person name="Varga T."/>
            <person name="Krizsan K."/>
            <person name="Foldi C."/>
            <person name="Dima B."/>
            <person name="Sanchez-Garcia M."/>
            <person name="Sanchez-Ramirez S."/>
            <person name="Szollosi G.J."/>
            <person name="Szarkandi J.G."/>
            <person name="Papp V."/>
            <person name="Albert L."/>
            <person name="Andreopoulos W."/>
            <person name="Angelini C."/>
            <person name="Antonin V."/>
            <person name="Barry K.W."/>
            <person name="Bougher N.L."/>
            <person name="Buchanan P."/>
            <person name="Buyck B."/>
            <person name="Bense V."/>
            <person name="Catcheside P."/>
            <person name="Chovatia M."/>
            <person name="Cooper J."/>
            <person name="Damon W."/>
            <person name="Desjardin D."/>
            <person name="Finy P."/>
            <person name="Geml J."/>
            <person name="Haridas S."/>
            <person name="Hughes K."/>
            <person name="Justo A."/>
            <person name="Karasinski D."/>
            <person name="Kautmanova I."/>
            <person name="Kiss B."/>
            <person name="Kocsube S."/>
            <person name="Kotiranta H."/>
            <person name="LaButti K.M."/>
            <person name="Lechner B.E."/>
            <person name="Liimatainen K."/>
            <person name="Lipzen A."/>
            <person name="Lukacs Z."/>
            <person name="Mihaltcheva S."/>
            <person name="Morgado L.N."/>
            <person name="Niskanen T."/>
            <person name="Noordeloos M.E."/>
            <person name="Ohm R.A."/>
            <person name="Ortiz-Santana B."/>
            <person name="Ovrebo C."/>
            <person name="Racz N."/>
            <person name="Riley R."/>
            <person name="Savchenko A."/>
            <person name="Shiryaev A."/>
            <person name="Soop K."/>
            <person name="Spirin V."/>
            <person name="Szebenyi C."/>
            <person name="Tomsovsky M."/>
            <person name="Tulloss R.E."/>
            <person name="Uehling J."/>
            <person name="Grigoriev I.V."/>
            <person name="Vagvolgyi C."/>
            <person name="Papp T."/>
            <person name="Martin F.M."/>
            <person name="Miettinen O."/>
            <person name="Hibbett D.S."/>
            <person name="Nagy L.G."/>
        </authorList>
    </citation>
    <scope>NUCLEOTIDE SEQUENCE [LARGE SCALE GENOMIC DNA]</scope>
    <source>
        <strain evidence="2 3">FP101781</strain>
    </source>
</reference>
<keyword evidence="3" id="KW-1185">Reference proteome</keyword>
<proteinExistence type="predicted"/>
<evidence type="ECO:0000313" key="2">
    <source>
        <dbReference type="EMBL" id="TEB36671.1"/>
    </source>
</evidence>
<dbReference type="Proteomes" id="UP000298030">
    <property type="component" value="Unassembled WGS sequence"/>
</dbReference>
<evidence type="ECO:0000313" key="3">
    <source>
        <dbReference type="Proteomes" id="UP000298030"/>
    </source>
</evidence>